<keyword evidence="2" id="KW-1185">Reference proteome</keyword>
<evidence type="ECO:0000313" key="2">
    <source>
        <dbReference type="Proteomes" id="UP000594014"/>
    </source>
</evidence>
<dbReference type="EMBL" id="CP042469">
    <property type="protein sequence ID" value="QOX63463.1"/>
    <property type="molecule type" value="Genomic_DNA"/>
</dbReference>
<sequence>MNQLIEKYIKKDSLPYIFCAGCGNGIILNAAIHAIDELGIKEDTACVSGIGCSSWIPPYLNMDVMHTIHGRAIAFAEGLKLSRPEKNIIVFTGDGDCLAIGGNHLLHAANRNINITVVLVNNFIYGMTGGQKSPTTPAGSRTKTSPFGALDEPIDGCGIAMSAGATFCSRWTVSHPNQLKKAIKEGILHNGFSFIEVLSQCPVQAGKSVFQERDPWNMMEAIKNNTILCKSWSFERPEGKIPIGNFKADSGRQEYTDKIKNLKEQLRTMQKVTV</sequence>
<protein>
    <submittedName>
        <fullName evidence="1">2-oxoacid:ferredoxin oxidoreductase subunit beta</fullName>
    </submittedName>
</protein>
<proteinExistence type="predicted"/>
<evidence type="ECO:0000313" key="1">
    <source>
        <dbReference type="EMBL" id="QOX63463.1"/>
    </source>
</evidence>
<gene>
    <name evidence="1" type="ORF">FRZ06_08900</name>
</gene>
<dbReference type="Proteomes" id="UP000594014">
    <property type="component" value="Chromosome"/>
</dbReference>
<accession>A0ACD1AAV6</accession>
<reference evidence="1" key="1">
    <citation type="submission" date="2019-08" db="EMBL/GenBank/DDBJ databases">
        <title>Genome sequence of Clostridiales bacterium MT110.</title>
        <authorList>
            <person name="Cao J."/>
        </authorList>
    </citation>
    <scope>NUCLEOTIDE SEQUENCE</scope>
    <source>
        <strain evidence="1">MT110</strain>
    </source>
</reference>
<organism evidence="1 2">
    <name type="scientific">Anoxybacterium hadale</name>
    <dbReference type="NCBI Taxonomy" id="3408580"/>
    <lineage>
        <taxon>Bacteria</taxon>
        <taxon>Bacillati</taxon>
        <taxon>Bacillota</taxon>
        <taxon>Clostridia</taxon>
        <taxon>Peptostreptococcales</taxon>
        <taxon>Anaerovoracaceae</taxon>
        <taxon>Anoxybacterium</taxon>
    </lineage>
</organism>
<name>A0ACD1AAV6_9FIRM</name>